<evidence type="ECO:0000256" key="1">
    <source>
        <dbReference type="SAM" id="Phobius"/>
    </source>
</evidence>
<gene>
    <name evidence="2" type="ORF">RMSM_03935</name>
</gene>
<protein>
    <submittedName>
        <fullName evidence="2">Membrane protein</fullName>
    </submittedName>
</protein>
<sequence>MLGIFFLGCGVFGLWGVIEIASQLQMGDNRHLTVVMLAAVMATVAALDFRVRKRRIDVYDTNSLFHPSTGGSFWYLPIWAIFSGIAICVLFLLFVVR</sequence>
<dbReference type="Proteomes" id="UP000011991">
    <property type="component" value="Unassembled WGS sequence"/>
</dbReference>
<dbReference type="EMBL" id="ANOG01000566">
    <property type="protein sequence ID" value="EMI19139.1"/>
    <property type="molecule type" value="Genomic_DNA"/>
</dbReference>
<organism evidence="2 3">
    <name type="scientific">Rhodopirellula maiorica SM1</name>
    <dbReference type="NCBI Taxonomy" id="1265738"/>
    <lineage>
        <taxon>Bacteria</taxon>
        <taxon>Pseudomonadati</taxon>
        <taxon>Planctomycetota</taxon>
        <taxon>Planctomycetia</taxon>
        <taxon>Pirellulales</taxon>
        <taxon>Pirellulaceae</taxon>
        <taxon>Novipirellula</taxon>
    </lineage>
</organism>
<keyword evidence="1" id="KW-0812">Transmembrane</keyword>
<reference evidence="2 3" key="1">
    <citation type="journal article" date="2013" name="Mar. Genomics">
        <title>Expression of sulfatases in Rhodopirellula baltica and the diversity of sulfatases in the genus Rhodopirellula.</title>
        <authorList>
            <person name="Wegner C.E."/>
            <person name="Richter-Heitmann T."/>
            <person name="Klindworth A."/>
            <person name="Klockow C."/>
            <person name="Richter M."/>
            <person name="Achstetter T."/>
            <person name="Glockner F.O."/>
            <person name="Harder J."/>
        </authorList>
    </citation>
    <scope>NUCLEOTIDE SEQUENCE [LARGE SCALE GENOMIC DNA]</scope>
    <source>
        <strain evidence="2 3">SM1</strain>
    </source>
</reference>
<comment type="caution">
    <text evidence="2">The sequence shown here is derived from an EMBL/GenBank/DDBJ whole genome shotgun (WGS) entry which is preliminary data.</text>
</comment>
<accession>M5RYY5</accession>
<feature type="transmembrane region" description="Helical" evidence="1">
    <location>
        <begin position="72"/>
        <end position="96"/>
    </location>
</feature>
<keyword evidence="1" id="KW-1133">Transmembrane helix</keyword>
<keyword evidence="1" id="KW-0472">Membrane</keyword>
<name>M5RYY5_9BACT</name>
<proteinExistence type="predicted"/>
<dbReference type="AlphaFoldDB" id="M5RYY5"/>
<dbReference type="PATRIC" id="fig|1265738.3.peg.3937"/>
<keyword evidence="3" id="KW-1185">Reference proteome</keyword>
<evidence type="ECO:0000313" key="3">
    <source>
        <dbReference type="Proteomes" id="UP000011991"/>
    </source>
</evidence>
<evidence type="ECO:0000313" key="2">
    <source>
        <dbReference type="EMBL" id="EMI19139.1"/>
    </source>
</evidence>
<feature type="transmembrane region" description="Helical" evidence="1">
    <location>
        <begin position="32"/>
        <end position="51"/>
    </location>
</feature>